<keyword evidence="1" id="KW-1133">Transmembrane helix</keyword>
<sequence length="36" mass="3848">MALQPFSGSQLMAINAIKGLGLALGALYISLQQWNK</sequence>
<evidence type="ECO:0000256" key="1">
    <source>
        <dbReference type="SAM" id="Phobius"/>
    </source>
</evidence>
<name>A0A392W728_9FABA</name>
<dbReference type="Proteomes" id="UP000265520">
    <property type="component" value="Unassembled WGS sequence"/>
</dbReference>
<feature type="transmembrane region" description="Helical" evidence="1">
    <location>
        <begin position="12"/>
        <end position="31"/>
    </location>
</feature>
<protein>
    <submittedName>
        <fullName evidence="2">Uncharacterized protein</fullName>
    </submittedName>
</protein>
<accession>A0A392W728</accession>
<evidence type="ECO:0000313" key="2">
    <source>
        <dbReference type="EMBL" id="MCI95569.1"/>
    </source>
</evidence>
<dbReference type="EMBL" id="LXQA011390858">
    <property type="protein sequence ID" value="MCI95569.1"/>
    <property type="molecule type" value="Genomic_DNA"/>
</dbReference>
<feature type="non-terminal residue" evidence="2">
    <location>
        <position position="36"/>
    </location>
</feature>
<keyword evidence="1" id="KW-0472">Membrane</keyword>
<organism evidence="2 3">
    <name type="scientific">Trifolium medium</name>
    <dbReference type="NCBI Taxonomy" id="97028"/>
    <lineage>
        <taxon>Eukaryota</taxon>
        <taxon>Viridiplantae</taxon>
        <taxon>Streptophyta</taxon>
        <taxon>Embryophyta</taxon>
        <taxon>Tracheophyta</taxon>
        <taxon>Spermatophyta</taxon>
        <taxon>Magnoliopsida</taxon>
        <taxon>eudicotyledons</taxon>
        <taxon>Gunneridae</taxon>
        <taxon>Pentapetalae</taxon>
        <taxon>rosids</taxon>
        <taxon>fabids</taxon>
        <taxon>Fabales</taxon>
        <taxon>Fabaceae</taxon>
        <taxon>Papilionoideae</taxon>
        <taxon>50 kb inversion clade</taxon>
        <taxon>NPAAA clade</taxon>
        <taxon>Hologalegina</taxon>
        <taxon>IRL clade</taxon>
        <taxon>Trifolieae</taxon>
        <taxon>Trifolium</taxon>
    </lineage>
</organism>
<keyword evidence="3" id="KW-1185">Reference proteome</keyword>
<comment type="caution">
    <text evidence="2">The sequence shown here is derived from an EMBL/GenBank/DDBJ whole genome shotgun (WGS) entry which is preliminary data.</text>
</comment>
<keyword evidence="1" id="KW-0812">Transmembrane</keyword>
<proteinExistence type="predicted"/>
<dbReference type="AlphaFoldDB" id="A0A392W728"/>
<evidence type="ECO:0000313" key="3">
    <source>
        <dbReference type="Proteomes" id="UP000265520"/>
    </source>
</evidence>
<reference evidence="2 3" key="1">
    <citation type="journal article" date="2018" name="Front. Plant Sci.">
        <title>Red Clover (Trifolium pratense) and Zigzag Clover (T. medium) - A Picture of Genomic Similarities and Differences.</title>
        <authorList>
            <person name="Dluhosova J."/>
            <person name="Istvanek J."/>
            <person name="Nedelnik J."/>
            <person name="Repkova J."/>
        </authorList>
    </citation>
    <scope>NUCLEOTIDE SEQUENCE [LARGE SCALE GENOMIC DNA]</scope>
    <source>
        <strain evidence="3">cv. 10/8</strain>
        <tissue evidence="2">Leaf</tissue>
    </source>
</reference>